<feature type="binding site" evidence="4">
    <location>
        <begin position="94"/>
        <end position="96"/>
    </location>
    <ligand>
        <name>acetyl-CoA</name>
        <dbReference type="ChEBI" id="CHEBI:57288"/>
    </ligand>
</feature>
<dbReference type="AlphaFoldDB" id="A0A9W6P5S7"/>
<dbReference type="Proteomes" id="UP001165092">
    <property type="component" value="Unassembled WGS sequence"/>
</dbReference>
<feature type="binding site" evidence="4">
    <location>
        <begin position="102"/>
        <end position="107"/>
    </location>
    <ligand>
        <name>acetyl-CoA</name>
        <dbReference type="ChEBI" id="CHEBI:57288"/>
    </ligand>
</feature>
<evidence type="ECO:0000259" key="5">
    <source>
        <dbReference type="PROSITE" id="PS51186"/>
    </source>
</evidence>
<dbReference type="EMBL" id="BSQG01000003">
    <property type="protein sequence ID" value="GLU47939.1"/>
    <property type="molecule type" value="Genomic_DNA"/>
</dbReference>
<evidence type="ECO:0000256" key="4">
    <source>
        <dbReference type="HAMAP-Rule" id="MF_01812"/>
    </source>
</evidence>
<dbReference type="InterPro" id="IPR036527">
    <property type="entry name" value="SCP2_sterol-bd_dom_sf"/>
</dbReference>
<feature type="binding site" evidence="4">
    <location>
        <begin position="131"/>
        <end position="132"/>
    </location>
    <ligand>
        <name>acetyl-CoA</name>
        <dbReference type="ChEBI" id="CHEBI:57288"/>
    </ligand>
</feature>
<gene>
    <name evidence="6" type="ORF">Nans01_22900</name>
</gene>
<evidence type="ECO:0000256" key="2">
    <source>
        <dbReference type="ARBA" id="ARBA00022679"/>
    </source>
</evidence>
<name>A0A9W6P5S7_9ACTN</name>
<proteinExistence type="inferred from homology"/>
<dbReference type="PANTHER" id="PTHR37817">
    <property type="entry name" value="N-ACETYLTRANSFERASE EIS"/>
    <property type="match status" value="1"/>
</dbReference>
<evidence type="ECO:0000313" key="7">
    <source>
        <dbReference type="Proteomes" id="UP001165092"/>
    </source>
</evidence>
<sequence>MPISREAARSGAAEAWPIRPVTESEFTDFSKVCSEALLSSSIDEERIARHRTNTEIDRTLAAFDGAQLIGTTGAYSFQMTLPGGIRPVAGVTCVGVLPTHRRRGVLSALMRRQLHDIHERGVEAVAALFASEGGIYGRFGYGLAALSGTITVRGGEGALRPDVPRDPALRLRMVEPREIRKELAVAHQASAANRIGEFSRDERWWDRVLRDPEEDRGGYSGHKCVLVEDGAGPLGYALYRVKQQWDDFGVADSLLGIVELQATAPAAYAMLWEFLLNRDLVRSVRAELRPSDDSLLYMLADRNRARMTLDTGLWMRLVDVPRALSERSYAAAVETVIEVTDPVCPWNAGRWRLSGGPGAALCEGTTEPADLTLSVSTLSSAYAGGERLSSYSAAGLVTEHRPGSVAELSTALTTASVPNCSVIF</sequence>
<dbReference type="CDD" id="cd04301">
    <property type="entry name" value="NAT_SF"/>
    <property type="match status" value="1"/>
</dbReference>
<evidence type="ECO:0000313" key="6">
    <source>
        <dbReference type="EMBL" id="GLU47939.1"/>
    </source>
</evidence>
<dbReference type="InterPro" id="IPR016181">
    <property type="entry name" value="Acyl_CoA_acyltransferase"/>
</dbReference>
<dbReference type="PROSITE" id="PS51186">
    <property type="entry name" value="GNAT"/>
    <property type="match status" value="1"/>
</dbReference>
<keyword evidence="2 4" id="KW-0808">Transferase</keyword>
<feature type="active site" description="Proton donor" evidence="4">
    <location>
        <position position="136"/>
    </location>
</feature>
<evidence type="ECO:0000256" key="1">
    <source>
        <dbReference type="ARBA" id="ARBA00009213"/>
    </source>
</evidence>
<dbReference type="HAMAP" id="MF_01812">
    <property type="entry name" value="Eis"/>
    <property type="match status" value="1"/>
</dbReference>
<dbReference type="InterPro" id="IPR000182">
    <property type="entry name" value="GNAT_dom"/>
</dbReference>
<dbReference type="NCBIfam" id="NF002367">
    <property type="entry name" value="PRK01346.1-4"/>
    <property type="match status" value="1"/>
</dbReference>
<feature type="domain" description="N-acetyltransferase" evidence="5">
    <location>
        <begin position="16"/>
        <end position="166"/>
    </location>
</feature>
<dbReference type="Pfam" id="PF13527">
    <property type="entry name" value="Acetyltransf_9"/>
    <property type="match status" value="1"/>
</dbReference>
<keyword evidence="3 4" id="KW-0012">Acyltransferase</keyword>
<comment type="caution">
    <text evidence="6">The sequence shown here is derived from an EMBL/GenBank/DDBJ whole genome shotgun (WGS) entry which is preliminary data.</text>
</comment>
<dbReference type="InterPro" id="IPR051554">
    <property type="entry name" value="Acetyltransferase_Eis"/>
</dbReference>
<dbReference type="InterPro" id="IPR022902">
    <property type="entry name" value="NAcTrfase_Eis"/>
</dbReference>
<feature type="active site" description="Proton acceptor; via carboxylate" evidence="4">
    <location>
        <position position="424"/>
    </location>
</feature>
<dbReference type="RefSeq" id="WP_285759249.1">
    <property type="nucleotide sequence ID" value="NZ_BSQG01000003.1"/>
</dbReference>
<dbReference type="Gene3D" id="3.30.1050.10">
    <property type="entry name" value="SCP2 sterol-binding domain"/>
    <property type="match status" value="1"/>
</dbReference>
<comment type="subunit">
    <text evidence="4">Homohexamer; trimer of dimers.</text>
</comment>
<dbReference type="InterPro" id="IPR041380">
    <property type="entry name" value="Acetyltransf_17"/>
</dbReference>
<protein>
    <submittedName>
        <fullName evidence="6">UPF0256 protein</fullName>
    </submittedName>
</protein>
<dbReference type="Pfam" id="PF13530">
    <property type="entry name" value="SCP2_2"/>
    <property type="match status" value="1"/>
</dbReference>
<evidence type="ECO:0000256" key="3">
    <source>
        <dbReference type="ARBA" id="ARBA00023315"/>
    </source>
</evidence>
<dbReference type="GO" id="GO:0034069">
    <property type="term" value="F:aminoglycoside N-acetyltransferase activity"/>
    <property type="evidence" value="ECO:0007669"/>
    <property type="project" value="TreeGrafter"/>
</dbReference>
<dbReference type="PANTHER" id="PTHR37817:SF1">
    <property type="entry name" value="N-ACETYLTRANSFERASE EIS"/>
    <property type="match status" value="1"/>
</dbReference>
<dbReference type="Pfam" id="PF17668">
    <property type="entry name" value="Acetyltransf_17"/>
    <property type="match status" value="1"/>
</dbReference>
<dbReference type="SUPFAM" id="SSF55718">
    <property type="entry name" value="SCP-like"/>
    <property type="match status" value="1"/>
</dbReference>
<dbReference type="InterPro" id="IPR025559">
    <property type="entry name" value="Eis_dom"/>
</dbReference>
<dbReference type="GO" id="GO:0030649">
    <property type="term" value="P:aminoglycoside antibiotic catabolic process"/>
    <property type="evidence" value="ECO:0007669"/>
    <property type="project" value="TreeGrafter"/>
</dbReference>
<keyword evidence="7" id="KW-1185">Reference proteome</keyword>
<organism evidence="6 7">
    <name type="scientific">Nocardiopsis ansamitocini</name>
    <dbReference type="NCBI Taxonomy" id="1670832"/>
    <lineage>
        <taxon>Bacteria</taxon>
        <taxon>Bacillati</taxon>
        <taxon>Actinomycetota</taxon>
        <taxon>Actinomycetes</taxon>
        <taxon>Streptosporangiales</taxon>
        <taxon>Nocardiopsidaceae</taxon>
        <taxon>Nocardiopsis</taxon>
    </lineage>
</organism>
<reference evidence="6" key="1">
    <citation type="submission" date="2023-02" db="EMBL/GenBank/DDBJ databases">
        <title>Nocardiopsis ansamitocini NBRC 112285.</title>
        <authorList>
            <person name="Ichikawa N."/>
            <person name="Sato H."/>
            <person name="Tonouchi N."/>
        </authorList>
    </citation>
    <scope>NUCLEOTIDE SEQUENCE</scope>
    <source>
        <strain evidence="6">NBRC 112285</strain>
    </source>
</reference>
<accession>A0A9W6P5S7</accession>
<dbReference type="SUPFAM" id="SSF55729">
    <property type="entry name" value="Acyl-CoA N-acyltransferases (Nat)"/>
    <property type="match status" value="1"/>
</dbReference>
<dbReference type="Gene3D" id="3.40.630.30">
    <property type="match status" value="2"/>
</dbReference>
<comment type="similarity">
    <text evidence="1 4">Belongs to the acetyltransferase Eis family.</text>
</comment>